<evidence type="ECO:0000256" key="1">
    <source>
        <dbReference type="SAM" id="MobiDB-lite"/>
    </source>
</evidence>
<gene>
    <name evidence="2" type="ORF">GCM10011389_28040</name>
</gene>
<protein>
    <submittedName>
        <fullName evidence="2">Uncharacterized protein</fullName>
    </submittedName>
</protein>
<reference evidence="3" key="1">
    <citation type="journal article" date="2019" name="Int. J. Syst. Evol. Microbiol.">
        <title>The Global Catalogue of Microorganisms (GCM) 10K type strain sequencing project: providing services to taxonomists for standard genome sequencing and annotation.</title>
        <authorList>
            <consortium name="The Broad Institute Genomics Platform"/>
            <consortium name="The Broad Institute Genome Sequencing Center for Infectious Disease"/>
            <person name="Wu L."/>
            <person name="Ma J."/>
        </authorList>
    </citation>
    <scope>NUCLEOTIDE SEQUENCE [LARGE SCALE GENOMIC DNA]</scope>
    <source>
        <strain evidence="3">CGMCC 1.15353</strain>
    </source>
</reference>
<comment type="caution">
    <text evidence="2">The sequence shown here is derived from an EMBL/GenBank/DDBJ whole genome shotgun (WGS) entry which is preliminary data.</text>
</comment>
<dbReference type="Proteomes" id="UP000642571">
    <property type="component" value="Unassembled WGS sequence"/>
</dbReference>
<feature type="region of interest" description="Disordered" evidence="1">
    <location>
        <begin position="25"/>
        <end position="56"/>
    </location>
</feature>
<accession>A0ABQ1Q967</accession>
<sequence length="56" mass="6295">MQIQVYTITIKQRVRLIKYSKGCLGNGETPAGERGRRDPGASVVSEEALNRKEKFD</sequence>
<evidence type="ECO:0000313" key="2">
    <source>
        <dbReference type="EMBL" id="GGD18741.1"/>
    </source>
</evidence>
<name>A0ABQ1Q967_9BACI</name>
<evidence type="ECO:0000313" key="3">
    <source>
        <dbReference type="Proteomes" id="UP000642571"/>
    </source>
</evidence>
<dbReference type="EMBL" id="BMIN01000013">
    <property type="protein sequence ID" value="GGD18741.1"/>
    <property type="molecule type" value="Genomic_DNA"/>
</dbReference>
<proteinExistence type="predicted"/>
<keyword evidence="3" id="KW-1185">Reference proteome</keyword>
<organism evidence="2 3">
    <name type="scientific">Pontibacillus salipaludis</name>
    <dbReference type="NCBI Taxonomy" id="1697394"/>
    <lineage>
        <taxon>Bacteria</taxon>
        <taxon>Bacillati</taxon>
        <taxon>Bacillota</taxon>
        <taxon>Bacilli</taxon>
        <taxon>Bacillales</taxon>
        <taxon>Bacillaceae</taxon>
        <taxon>Pontibacillus</taxon>
    </lineage>
</organism>